<organism evidence="4 5">
    <name type="scientific">Nesidiocoris tenuis</name>
    <dbReference type="NCBI Taxonomy" id="355587"/>
    <lineage>
        <taxon>Eukaryota</taxon>
        <taxon>Metazoa</taxon>
        <taxon>Ecdysozoa</taxon>
        <taxon>Arthropoda</taxon>
        <taxon>Hexapoda</taxon>
        <taxon>Insecta</taxon>
        <taxon>Pterygota</taxon>
        <taxon>Neoptera</taxon>
        <taxon>Paraneoptera</taxon>
        <taxon>Hemiptera</taxon>
        <taxon>Heteroptera</taxon>
        <taxon>Panheteroptera</taxon>
        <taxon>Cimicomorpha</taxon>
        <taxon>Miridae</taxon>
        <taxon>Dicyphina</taxon>
        <taxon>Nesidiocoris</taxon>
    </lineage>
</organism>
<dbReference type="Gene3D" id="3.10.100.10">
    <property type="entry name" value="Mannose-Binding Protein A, subunit A"/>
    <property type="match status" value="1"/>
</dbReference>
<feature type="compositionally biased region" description="Polar residues" evidence="1">
    <location>
        <begin position="203"/>
        <end position="232"/>
    </location>
</feature>
<evidence type="ECO:0000313" key="5">
    <source>
        <dbReference type="Proteomes" id="UP001307889"/>
    </source>
</evidence>
<name>A0ABN7AGJ4_9HEMI</name>
<feature type="region of interest" description="Disordered" evidence="1">
    <location>
        <begin position="184"/>
        <end position="253"/>
    </location>
</feature>
<feature type="signal peptide" evidence="2">
    <location>
        <begin position="1"/>
        <end position="18"/>
    </location>
</feature>
<evidence type="ECO:0000256" key="1">
    <source>
        <dbReference type="SAM" id="MobiDB-lite"/>
    </source>
</evidence>
<feature type="chain" id="PRO_5047395569" evidence="2">
    <location>
        <begin position="19"/>
        <end position="300"/>
    </location>
</feature>
<feature type="domain" description="C-type lectin" evidence="3">
    <location>
        <begin position="26"/>
        <end position="166"/>
    </location>
</feature>
<gene>
    <name evidence="4" type="ORF">NTJ_04199</name>
</gene>
<proteinExistence type="predicted"/>
<dbReference type="CDD" id="cd00037">
    <property type="entry name" value="CLECT"/>
    <property type="match status" value="1"/>
</dbReference>
<accession>A0ABN7AGJ4</accession>
<dbReference type="Proteomes" id="UP001307889">
    <property type="component" value="Chromosome 2"/>
</dbReference>
<dbReference type="InterPro" id="IPR016186">
    <property type="entry name" value="C-type_lectin-like/link_sf"/>
</dbReference>
<keyword evidence="5" id="KW-1185">Reference proteome</keyword>
<dbReference type="SUPFAM" id="SSF56436">
    <property type="entry name" value="C-type lectin-like"/>
    <property type="match status" value="1"/>
</dbReference>
<sequence>MLPQLFVIAAALAASTAGQRITTIQLDGVQYFISRMNPYSPELNYFLAYQYCRSIGLQLASFETKEKSDSIMQYLINADYNKYDFWTSGNRLGTDMLIWMSTGLPFNATFDYMKKTPGEDMPVARQLGAVEQRKDSGASSGCVLLRAPDLLWDINDCTDIKDFICEQTRCYYYNYGSIPVSSAQGNGLSKGRSNSMPLMPSQERPSSTTQAAATNSRTSQDSQQTTMDYTTEQPEDAPATSENLTEQEQQQLQQLNMPNKARLLSRNQQKNGPLTANNVPWSWARNIMLEKPVLKKAANL</sequence>
<dbReference type="PROSITE" id="PS50041">
    <property type="entry name" value="C_TYPE_LECTIN_2"/>
    <property type="match status" value="1"/>
</dbReference>
<reference evidence="4 5" key="1">
    <citation type="submission" date="2023-09" db="EMBL/GenBank/DDBJ databases">
        <title>Nesidiocoris tenuis whole genome shotgun sequence.</title>
        <authorList>
            <person name="Shibata T."/>
            <person name="Shimoda M."/>
            <person name="Kobayashi T."/>
            <person name="Uehara T."/>
        </authorList>
    </citation>
    <scope>NUCLEOTIDE SEQUENCE [LARGE SCALE GENOMIC DNA]</scope>
    <source>
        <strain evidence="4 5">Japan</strain>
    </source>
</reference>
<dbReference type="InterPro" id="IPR016187">
    <property type="entry name" value="CTDL_fold"/>
</dbReference>
<protein>
    <submittedName>
        <fullName evidence="4">CLECT</fullName>
    </submittedName>
</protein>
<evidence type="ECO:0000259" key="3">
    <source>
        <dbReference type="PROSITE" id="PS50041"/>
    </source>
</evidence>
<evidence type="ECO:0000256" key="2">
    <source>
        <dbReference type="SAM" id="SignalP"/>
    </source>
</evidence>
<feature type="compositionally biased region" description="Polar residues" evidence="1">
    <location>
        <begin position="184"/>
        <end position="196"/>
    </location>
</feature>
<dbReference type="EMBL" id="AP028910">
    <property type="protein sequence ID" value="BES91391.1"/>
    <property type="molecule type" value="Genomic_DNA"/>
</dbReference>
<evidence type="ECO:0000313" key="4">
    <source>
        <dbReference type="EMBL" id="BES91391.1"/>
    </source>
</evidence>
<keyword evidence="2" id="KW-0732">Signal</keyword>
<dbReference type="Pfam" id="PF00059">
    <property type="entry name" value="Lectin_C"/>
    <property type="match status" value="1"/>
</dbReference>
<dbReference type="InterPro" id="IPR001304">
    <property type="entry name" value="C-type_lectin-like"/>
</dbReference>